<accession>A0A8S5VU33</accession>
<proteinExistence type="predicted"/>
<sequence>MTTLLDDYFSVKDYVKRMFKIQNKIPMSYFSKKKTDEEFELIIEIYNRLKELPTYIYNDMEDGENVDIAIDDRFGDLLEIVEEDPMNLKNIDHYREMLQLIDTLEDQIIA</sequence>
<organism evidence="1">
    <name type="scientific">Ackermannviridae sp</name>
    <dbReference type="NCBI Taxonomy" id="2831612"/>
    <lineage>
        <taxon>Viruses</taxon>
        <taxon>Duplodnaviria</taxon>
        <taxon>Heunggongvirae</taxon>
        <taxon>Uroviricota</taxon>
        <taxon>Caudoviricetes</taxon>
        <taxon>Pantevenvirales</taxon>
        <taxon>Ackermannviridae</taxon>
    </lineage>
</organism>
<evidence type="ECO:0000313" key="1">
    <source>
        <dbReference type="EMBL" id="DAG97991.1"/>
    </source>
</evidence>
<reference evidence="1" key="1">
    <citation type="journal article" date="2021" name="Proc. Natl. Acad. Sci. U.S.A.">
        <title>A Catalog of Tens of Thousands of Viruses from Human Metagenomes Reveals Hidden Associations with Chronic Diseases.</title>
        <authorList>
            <person name="Tisza M.J."/>
            <person name="Buck C.B."/>
        </authorList>
    </citation>
    <scope>NUCLEOTIDE SEQUENCE</scope>
    <source>
        <strain evidence="1">CtASH1</strain>
    </source>
</reference>
<name>A0A8S5VU33_9CAUD</name>
<protein>
    <submittedName>
        <fullName evidence="1">Uncharacterized protein</fullName>
    </submittedName>
</protein>
<dbReference type="EMBL" id="BK035393">
    <property type="protein sequence ID" value="DAG97991.1"/>
    <property type="molecule type" value="Genomic_DNA"/>
</dbReference>